<dbReference type="AlphaFoldDB" id="A0A2H5Q9D7"/>
<keyword evidence="13" id="KW-1185">Reference proteome</keyword>
<dbReference type="Proteomes" id="UP000236630">
    <property type="component" value="Unassembled WGS sequence"/>
</dbReference>
<evidence type="ECO:0000256" key="1">
    <source>
        <dbReference type="ARBA" id="ARBA00022512"/>
    </source>
</evidence>
<dbReference type="Gene3D" id="2.60.120.200">
    <property type="match status" value="1"/>
</dbReference>
<comment type="PTM">
    <text evidence="10">Contains at least one intrachain disulfide bond essential for its enzymatic activity.</text>
</comment>
<protein>
    <recommendedName>
        <fullName evidence="10">Xyloglucan endotransglucosylase/hydrolase</fullName>
        <ecNumber evidence="10">2.4.1.207</ecNumber>
    </recommendedName>
</protein>
<dbReference type="GO" id="GO:0004553">
    <property type="term" value="F:hydrolase activity, hydrolyzing O-glycosyl compounds"/>
    <property type="evidence" value="ECO:0007669"/>
    <property type="project" value="InterPro"/>
</dbReference>
<dbReference type="GO" id="GO:0048046">
    <property type="term" value="C:apoplast"/>
    <property type="evidence" value="ECO:0007669"/>
    <property type="project" value="UniProtKB-SubCell"/>
</dbReference>
<evidence type="ECO:0000256" key="5">
    <source>
        <dbReference type="ARBA" id="ARBA00022801"/>
    </source>
</evidence>
<evidence type="ECO:0000256" key="4">
    <source>
        <dbReference type="ARBA" id="ARBA00022679"/>
    </source>
</evidence>
<keyword evidence="7 10" id="KW-0326">Glycosidase</keyword>
<evidence type="ECO:0000256" key="8">
    <source>
        <dbReference type="ARBA" id="ARBA00023316"/>
    </source>
</evidence>
<dbReference type="EMBL" id="BDQV01000263">
    <property type="protein sequence ID" value="GAY61254.1"/>
    <property type="molecule type" value="Genomic_DNA"/>
</dbReference>
<feature type="chain" id="PRO_5013984231" description="Xyloglucan endotransglucosylase/hydrolase" evidence="10">
    <location>
        <begin position="27"/>
        <end position="288"/>
    </location>
</feature>
<comment type="function">
    <text evidence="10">Catalyzes xyloglucan endohydrolysis (XEH) and/or endotransglycosylation (XET). Cleaves and religates xyloglucan polymers, an essential constituent of the primary cell wall, and thereby participates in cell wall construction of growing tissues.</text>
</comment>
<name>A0A2H5Q9D7_CITUN</name>
<evidence type="ECO:0000256" key="3">
    <source>
        <dbReference type="ARBA" id="ARBA00022525"/>
    </source>
</evidence>
<dbReference type="Pfam" id="PF06955">
    <property type="entry name" value="XET_C"/>
    <property type="match status" value="1"/>
</dbReference>
<feature type="active site" description="Nucleophile" evidence="9">
    <location>
        <position position="111"/>
    </location>
</feature>
<dbReference type="STRING" id="55188.A0A2H5Q9D7"/>
<dbReference type="GO" id="GO:0010411">
    <property type="term" value="P:xyloglucan metabolic process"/>
    <property type="evidence" value="ECO:0007669"/>
    <property type="project" value="InterPro"/>
</dbReference>
<reference evidence="12 13" key="1">
    <citation type="journal article" date="2017" name="Front. Genet.">
        <title>Draft sequencing of the heterozygous diploid genome of Satsuma (Citrus unshiu Marc.) using a hybrid assembly approach.</title>
        <authorList>
            <person name="Shimizu T."/>
            <person name="Tanizawa Y."/>
            <person name="Mochizuki T."/>
            <person name="Nagasaki H."/>
            <person name="Yoshioka T."/>
            <person name="Toyoda A."/>
            <person name="Fujiyama A."/>
            <person name="Kaminuma E."/>
            <person name="Nakamura Y."/>
        </authorList>
    </citation>
    <scope>NUCLEOTIDE SEQUENCE [LARGE SCALE GENOMIC DNA]</scope>
    <source>
        <strain evidence="13">cv. Miyagawa wase</strain>
    </source>
</reference>
<dbReference type="GO" id="GO:0042546">
    <property type="term" value="P:cell wall biogenesis"/>
    <property type="evidence" value="ECO:0007669"/>
    <property type="project" value="InterPro"/>
</dbReference>
<comment type="subcellular location">
    <subcellularLocation>
        <location evidence="10">Secreted</location>
        <location evidence="10">Cell wall</location>
    </subcellularLocation>
    <subcellularLocation>
        <location evidence="10">Secreted</location>
        <location evidence="10">Extracellular space</location>
        <location evidence="10">Apoplast</location>
    </subcellularLocation>
</comment>
<dbReference type="InterPro" id="IPR016455">
    <property type="entry name" value="XTH"/>
</dbReference>
<evidence type="ECO:0000256" key="7">
    <source>
        <dbReference type="ARBA" id="ARBA00023295"/>
    </source>
</evidence>
<comment type="similarity">
    <text evidence="10">Belongs to the glycosyl hydrolase 16 family.</text>
</comment>
<feature type="domain" description="GH16" evidence="11">
    <location>
        <begin position="18"/>
        <end position="221"/>
    </location>
</feature>
<dbReference type="InterPro" id="IPR000757">
    <property type="entry name" value="Beta-glucanase-like"/>
</dbReference>
<organism evidence="12 13">
    <name type="scientific">Citrus unshiu</name>
    <name type="common">Satsuma mandarin</name>
    <name type="synonym">Citrus nobilis var. unshiu</name>
    <dbReference type="NCBI Taxonomy" id="55188"/>
    <lineage>
        <taxon>Eukaryota</taxon>
        <taxon>Viridiplantae</taxon>
        <taxon>Streptophyta</taxon>
        <taxon>Embryophyta</taxon>
        <taxon>Tracheophyta</taxon>
        <taxon>Spermatophyta</taxon>
        <taxon>Magnoliopsida</taxon>
        <taxon>eudicotyledons</taxon>
        <taxon>Gunneridae</taxon>
        <taxon>Pentapetalae</taxon>
        <taxon>rosids</taxon>
        <taxon>malvids</taxon>
        <taxon>Sapindales</taxon>
        <taxon>Rutaceae</taxon>
        <taxon>Aurantioideae</taxon>
        <taxon>Citrus</taxon>
    </lineage>
</organism>
<evidence type="ECO:0000256" key="2">
    <source>
        <dbReference type="ARBA" id="ARBA00022523"/>
    </source>
</evidence>
<keyword evidence="4 10" id="KW-0808">Transferase</keyword>
<dbReference type="SUPFAM" id="SSF49899">
    <property type="entry name" value="Concanavalin A-like lectins/glucanases"/>
    <property type="match status" value="1"/>
</dbReference>
<dbReference type="InterPro" id="IPR010713">
    <property type="entry name" value="XET_C"/>
</dbReference>
<evidence type="ECO:0000256" key="6">
    <source>
        <dbReference type="ARBA" id="ARBA00023157"/>
    </source>
</evidence>
<dbReference type="GO" id="GO:0016762">
    <property type="term" value="F:xyloglucan:xyloglucosyl transferase activity"/>
    <property type="evidence" value="ECO:0007669"/>
    <property type="project" value="UniProtKB-EC"/>
</dbReference>
<feature type="signal peptide" evidence="10">
    <location>
        <begin position="1"/>
        <end position="26"/>
    </location>
</feature>
<sequence>MDHSCLSRSFAFIVLLVTSLRISCRADTTSFNDNYHVTWGHDHALLLNQDREIQLTLDQKSGAGFESKMRYGSGLFHIRMKIPDKNSTGVLTSFYVRYFWFLASRSSHHDEIDLEFLGNNGPPYKLHTNLYINGQGGREQQILLWFDPTKDFHSYKILWNEHQIVFFVDNVPIRVYRNNIRKKVSFPSQPMHIFASIWHAEGWASDGRKTDWHQAPFHAHYQDFHVDGCVLQDHNIRECHSPKFWWNAEKYRKLNPDQEREYRNVRKKHLVYDYCSSKSSSHYSECHK</sequence>
<keyword evidence="8 10" id="KW-0961">Cell wall biogenesis/degradation</keyword>
<keyword evidence="6" id="KW-1015">Disulfide bond</keyword>
<keyword evidence="3 10" id="KW-0964">Secreted</keyword>
<keyword evidence="10" id="KW-0732">Signal</keyword>
<feature type="active site" description="Proton donor" evidence="9">
    <location>
        <position position="115"/>
    </location>
</feature>
<dbReference type="PANTHER" id="PTHR31062">
    <property type="entry name" value="XYLOGLUCAN ENDOTRANSGLUCOSYLASE/HYDROLASE PROTEIN 8-RELATED"/>
    <property type="match status" value="1"/>
</dbReference>
<keyword evidence="1 10" id="KW-0134">Cell wall</keyword>
<proteinExistence type="inferred from homology"/>
<dbReference type="InterPro" id="IPR044791">
    <property type="entry name" value="Beta-glucanase/XTH"/>
</dbReference>
<keyword evidence="5 10" id="KW-0378">Hydrolase</keyword>
<evidence type="ECO:0000313" key="13">
    <source>
        <dbReference type="Proteomes" id="UP000236630"/>
    </source>
</evidence>
<evidence type="ECO:0000256" key="10">
    <source>
        <dbReference type="RuleBase" id="RU361120"/>
    </source>
</evidence>
<evidence type="ECO:0000313" key="12">
    <source>
        <dbReference type="EMBL" id="GAY61254.1"/>
    </source>
</evidence>
<accession>A0A2H5Q9D7</accession>
<dbReference type="PROSITE" id="PS51762">
    <property type="entry name" value="GH16_2"/>
    <property type="match status" value="1"/>
</dbReference>
<evidence type="ECO:0000256" key="9">
    <source>
        <dbReference type="PIRSR" id="PIRSR005604-1"/>
    </source>
</evidence>
<comment type="caution">
    <text evidence="12">The sequence shown here is derived from an EMBL/GenBank/DDBJ whole genome shotgun (WGS) entry which is preliminary data.</text>
</comment>
<dbReference type="PIRSF" id="PIRSF005604">
    <property type="entry name" value="XET"/>
    <property type="match status" value="1"/>
</dbReference>
<keyword evidence="2 10" id="KW-0052">Apoplast</keyword>
<dbReference type="Pfam" id="PF00722">
    <property type="entry name" value="Glyco_hydro_16"/>
    <property type="match status" value="1"/>
</dbReference>
<dbReference type="InterPro" id="IPR013320">
    <property type="entry name" value="ConA-like_dom_sf"/>
</dbReference>
<dbReference type="GO" id="GO:0071555">
    <property type="term" value="P:cell wall organization"/>
    <property type="evidence" value="ECO:0007669"/>
    <property type="project" value="UniProtKB-KW"/>
</dbReference>
<dbReference type="EC" id="2.4.1.207" evidence="10"/>
<evidence type="ECO:0000259" key="11">
    <source>
        <dbReference type="PROSITE" id="PS51762"/>
    </source>
</evidence>
<gene>
    <name evidence="12" type="ORF">CUMW_208480</name>
</gene>